<keyword evidence="2" id="KW-0511">Multifunctional enzyme</keyword>
<evidence type="ECO:0000259" key="4">
    <source>
        <dbReference type="PROSITE" id="PS52004"/>
    </source>
</evidence>
<dbReference type="CDD" id="cd00833">
    <property type="entry name" value="PKS"/>
    <property type="match status" value="1"/>
</dbReference>
<protein>
    <recommendedName>
        <fullName evidence="4">Ketosynthase family 3 (KS3) domain-containing protein</fullName>
    </recommendedName>
</protein>
<feature type="region of interest" description="Disordered" evidence="3">
    <location>
        <begin position="222"/>
        <end position="260"/>
    </location>
</feature>
<dbReference type="InterPro" id="IPR016039">
    <property type="entry name" value="Thiolase-like"/>
</dbReference>
<dbReference type="AlphaFoldDB" id="A0A4D4LXC1"/>
<evidence type="ECO:0000256" key="3">
    <source>
        <dbReference type="SAM" id="MobiDB-lite"/>
    </source>
</evidence>
<dbReference type="Gene3D" id="3.40.47.10">
    <property type="match status" value="1"/>
</dbReference>
<dbReference type="SMART" id="SM00825">
    <property type="entry name" value="PKS_KS"/>
    <property type="match status" value="1"/>
</dbReference>
<name>A0A4D4LXC1_STRAX</name>
<dbReference type="InterPro" id="IPR014030">
    <property type="entry name" value="Ketoacyl_synth_N"/>
</dbReference>
<dbReference type="PANTHER" id="PTHR43775">
    <property type="entry name" value="FATTY ACID SYNTHASE"/>
    <property type="match status" value="1"/>
</dbReference>
<dbReference type="PANTHER" id="PTHR43775:SF51">
    <property type="entry name" value="INACTIVE PHENOLPHTHIOCEROL SYNTHESIS POLYKETIDE SYNTHASE TYPE I PKS1-RELATED"/>
    <property type="match status" value="1"/>
</dbReference>
<dbReference type="EMBL" id="BJHX01000001">
    <property type="protein sequence ID" value="GDY62753.1"/>
    <property type="molecule type" value="Genomic_DNA"/>
</dbReference>
<feature type="compositionally biased region" description="Low complexity" evidence="3">
    <location>
        <begin position="236"/>
        <end position="260"/>
    </location>
</feature>
<keyword evidence="1" id="KW-0808">Transferase</keyword>
<dbReference type="GO" id="GO:0004312">
    <property type="term" value="F:fatty acid synthase activity"/>
    <property type="evidence" value="ECO:0007669"/>
    <property type="project" value="TreeGrafter"/>
</dbReference>
<dbReference type="InterPro" id="IPR020841">
    <property type="entry name" value="PKS_Beta-ketoAc_synthase_dom"/>
</dbReference>
<evidence type="ECO:0000313" key="5">
    <source>
        <dbReference type="EMBL" id="GDY62753.1"/>
    </source>
</evidence>
<sequence length="260" mass="26502">MRTRLFGGDALPTSAGSVAPTAAEADDPVVIVAMACRFPGEATSPEKLWDLIAAGKDGIGDFPADRGWSVAADAAFSQTGGFLPDVAEFDAGFFGISPREALAMDPQQRLLLETSWEALERAGVDALKLRGSRTGVFVGAGSHDYGTLLTSLEGGQDYALTGAVGSVLSGRIAYVLGLEGPALTVDTACSSSLVALHLAAQALRGGECDVALAGGVAVMATPTPSTRSRGRGAWPRTAGARRSPTGRTARAGARASAYSC</sequence>
<dbReference type="SUPFAM" id="SSF53901">
    <property type="entry name" value="Thiolase-like"/>
    <property type="match status" value="1"/>
</dbReference>
<organism evidence="5 6">
    <name type="scientific">Streptomyces avermitilis</name>
    <dbReference type="NCBI Taxonomy" id="33903"/>
    <lineage>
        <taxon>Bacteria</taxon>
        <taxon>Bacillati</taxon>
        <taxon>Actinomycetota</taxon>
        <taxon>Actinomycetes</taxon>
        <taxon>Kitasatosporales</taxon>
        <taxon>Streptomycetaceae</taxon>
        <taxon>Streptomyces</taxon>
    </lineage>
</organism>
<evidence type="ECO:0000313" key="6">
    <source>
        <dbReference type="Proteomes" id="UP000302139"/>
    </source>
</evidence>
<proteinExistence type="predicted"/>
<dbReference type="GO" id="GO:0004315">
    <property type="term" value="F:3-oxoacyl-[acyl-carrier-protein] synthase activity"/>
    <property type="evidence" value="ECO:0007669"/>
    <property type="project" value="InterPro"/>
</dbReference>
<gene>
    <name evidence="5" type="ORF">SAV14893_021460</name>
</gene>
<dbReference type="InterPro" id="IPR050091">
    <property type="entry name" value="PKS_NRPS_Biosynth_Enz"/>
</dbReference>
<dbReference type="Proteomes" id="UP000302139">
    <property type="component" value="Unassembled WGS sequence"/>
</dbReference>
<dbReference type="Pfam" id="PF00109">
    <property type="entry name" value="ketoacyl-synt"/>
    <property type="match status" value="1"/>
</dbReference>
<dbReference type="PROSITE" id="PS52004">
    <property type="entry name" value="KS3_2"/>
    <property type="match status" value="1"/>
</dbReference>
<dbReference type="InterPro" id="IPR018201">
    <property type="entry name" value="Ketoacyl_synth_AS"/>
</dbReference>
<dbReference type="GO" id="GO:0006633">
    <property type="term" value="P:fatty acid biosynthetic process"/>
    <property type="evidence" value="ECO:0007669"/>
    <property type="project" value="InterPro"/>
</dbReference>
<accession>A0A4D4LXC1</accession>
<dbReference type="PROSITE" id="PS00606">
    <property type="entry name" value="KS3_1"/>
    <property type="match status" value="1"/>
</dbReference>
<reference evidence="5 6" key="1">
    <citation type="submission" date="2019-04" db="EMBL/GenBank/DDBJ databases">
        <title>Draft genome sequences of Streptomyces avermitilis NBRC 14893.</title>
        <authorList>
            <person name="Komaki H."/>
            <person name="Tamura T."/>
            <person name="Hosoyama A."/>
        </authorList>
    </citation>
    <scope>NUCLEOTIDE SEQUENCE [LARGE SCALE GENOMIC DNA]</scope>
    <source>
        <strain evidence="5 6">NBRC 14893</strain>
    </source>
</reference>
<feature type="domain" description="Ketosynthase family 3 (KS3)" evidence="4">
    <location>
        <begin position="26"/>
        <end position="260"/>
    </location>
</feature>
<evidence type="ECO:0000256" key="1">
    <source>
        <dbReference type="ARBA" id="ARBA00022679"/>
    </source>
</evidence>
<comment type="caution">
    <text evidence="5">The sequence shown here is derived from an EMBL/GenBank/DDBJ whole genome shotgun (WGS) entry which is preliminary data.</text>
</comment>
<evidence type="ECO:0000256" key="2">
    <source>
        <dbReference type="ARBA" id="ARBA00023268"/>
    </source>
</evidence>